<dbReference type="EMBL" id="JAYMGO010000003">
    <property type="protein sequence ID" value="KAL1277194.1"/>
    <property type="molecule type" value="Genomic_DNA"/>
</dbReference>
<organism evidence="2 3">
    <name type="scientific">Cirrhinus molitorella</name>
    <name type="common">mud carp</name>
    <dbReference type="NCBI Taxonomy" id="172907"/>
    <lineage>
        <taxon>Eukaryota</taxon>
        <taxon>Metazoa</taxon>
        <taxon>Chordata</taxon>
        <taxon>Craniata</taxon>
        <taxon>Vertebrata</taxon>
        <taxon>Euteleostomi</taxon>
        <taxon>Actinopterygii</taxon>
        <taxon>Neopterygii</taxon>
        <taxon>Teleostei</taxon>
        <taxon>Ostariophysi</taxon>
        <taxon>Cypriniformes</taxon>
        <taxon>Cyprinidae</taxon>
        <taxon>Labeoninae</taxon>
        <taxon>Labeonini</taxon>
        <taxon>Cirrhinus</taxon>
    </lineage>
</organism>
<proteinExistence type="predicted"/>
<dbReference type="PANTHER" id="PTHR11505">
    <property type="entry name" value="L1 TRANSPOSABLE ELEMENT-RELATED"/>
    <property type="match status" value="1"/>
</dbReference>
<feature type="region of interest" description="Disordered" evidence="1">
    <location>
        <begin position="1"/>
        <end position="23"/>
    </location>
</feature>
<dbReference type="Gene3D" id="3.30.70.1820">
    <property type="entry name" value="L1 transposable element, RRM domain"/>
    <property type="match status" value="1"/>
</dbReference>
<evidence type="ECO:0000313" key="2">
    <source>
        <dbReference type="EMBL" id="KAL1277194.1"/>
    </source>
</evidence>
<evidence type="ECO:0008006" key="4">
    <source>
        <dbReference type="Google" id="ProtNLM"/>
    </source>
</evidence>
<gene>
    <name evidence="2" type="ORF">QQF64_023867</name>
</gene>
<sequence>MLTLRVQERKQQENKRIEEAEDRITEAEEQIQQTGEVLIELLKRQTQLKSKITDQEGRSRRDNIRIYGVPENSENGSSTIEFIEKLLKDGLDLDPSTELHIQRAHRALAPKPKDNARPRSIVVKFLRFKTKKDILGKVWRKGGLTWNNTRIT</sequence>
<comment type="caution">
    <text evidence="2">The sequence shown here is derived from an EMBL/GenBank/DDBJ whole genome shotgun (WGS) entry which is preliminary data.</text>
</comment>
<evidence type="ECO:0000313" key="3">
    <source>
        <dbReference type="Proteomes" id="UP001558613"/>
    </source>
</evidence>
<name>A0ABR3NJV7_9TELE</name>
<dbReference type="Proteomes" id="UP001558613">
    <property type="component" value="Unassembled WGS sequence"/>
</dbReference>
<keyword evidence="3" id="KW-1185">Reference proteome</keyword>
<dbReference type="InterPro" id="IPR004244">
    <property type="entry name" value="Transposase_22"/>
</dbReference>
<reference evidence="2 3" key="1">
    <citation type="submission" date="2023-09" db="EMBL/GenBank/DDBJ databases">
        <authorList>
            <person name="Wang M."/>
        </authorList>
    </citation>
    <scope>NUCLEOTIDE SEQUENCE [LARGE SCALE GENOMIC DNA]</scope>
    <source>
        <strain evidence="2">GT-2023</strain>
        <tissue evidence="2">Liver</tissue>
    </source>
</reference>
<evidence type="ECO:0000256" key="1">
    <source>
        <dbReference type="SAM" id="MobiDB-lite"/>
    </source>
</evidence>
<accession>A0ABR3NJV7</accession>
<protein>
    <recommendedName>
        <fullName evidence="4">L1 transposable element RRM domain-containing protein</fullName>
    </recommendedName>
</protein>